<organism evidence="1 2">
    <name type="scientific">Bacillus spizizenii</name>
    <name type="common">Bacillus subtilis subsp. spizizenii</name>
    <dbReference type="NCBI Taxonomy" id="96241"/>
    <lineage>
        <taxon>Bacteria</taxon>
        <taxon>Bacillati</taxon>
        <taxon>Bacillota</taxon>
        <taxon>Bacilli</taxon>
        <taxon>Bacillales</taxon>
        <taxon>Bacillaceae</taxon>
        <taxon>Bacillus</taxon>
    </lineage>
</organism>
<dbReference type="EMBL" id="JALANJ010000053">
    <property type="protein sequence ID" value="MCY8123079.1"/>
    <property type="molecule type" value="Genomic_DNA"/>
</dbReference>
<dbReference type="GO" id="GO:0003690">
    <property type="term" value="F:double-stranded DNA binding"/>
    <property type="evidence" value="ECO:0007669"/>
    <property type="project" value="InterPro"/>
</dbReference>
<dbReference type="GO" id="GO:0042262">
    <property type="term" value="P:DNA protection"/>
    <property type="evidence" value="ECO:0007669"/>
    <property type="project" value="InterPro"/>
</dbReference>
<evidence type="ECO:0000313" key="2">
    <source>
        <dbReference type="Proteomes" id="UP001070352"/>
    </source>
</evidence>
<dbReference type="AlphaFoldDB" id="A0A9Q4HCB6"/>
<proteinExistence type="predicted"/>
<evidence type="ECO:0000313" key="1">
    <source>
        <dbReference type="EMBL" id="MCY8123079.1"/>
    </source>
</evidence>
<protein>
    <submittedName>
        <fullName evidence="1">Host-nuclease inhibitor Gam family protein</fullName>
    </submittedName>
</protein>
<sequence length="203" mass="23285">MSNSKELVKEIYSSPEVVEIDELNEGDNNNVKVSTLDEAARYAYGLAETRKSIKEFQEVAEKEIDKWRSKIAEVEEWLEAVLTPLKAKEEHLATHLQLFHINQYNSAKTEKEQKKLTSIKLPYGVTLKSRAQADKFEVADVPTYRAYAKENDLLKPAVEPDVNWAELKKNLAVNDDGRVLDKSTGEFLDFIKVVPQERKFEVK</sequence>
<dbReference type="InterPro" id="IPR009951">
    <property type="entry name" value="Host-nuc_inhib_Gam"/>
</dbReference>
<reference evidence="1" key="1">
    <citation type="submission" date="2022-02" db="EMBL/GenBank/DDBJ databases">
        <title>Crop Bioprotection Bacillus Genome Sequencing.</title>
        <authorList>
            <person name="Dunlap C."/>
        </authorList>
    </citation>
    <scope>NUCLEOTIDE SEQUENCE</scope>
    <source>
        <strain evidence="1">M18B4</strain>
    </source>
</reference>
<name>A0A9Q4HCB6_BACSC</name>
<gene>
    <name evidence="1" type="ORF">MOC45_21290</name>
</gene>
<comment type="caution">
    <text evidence="1">The sequence shown here is derived from an EMBL/GenBank/DDBJ whole genome shotgun (WGS) entry which is preliminary data.</text>
</comment>
<dbReference type="Proteomes" id="UP001070352">
    <property type="component" value="Unassembled WGS sequence"/>
</dbReference>
<dbReference type="Pfam" id="PF07352">
    <property type="entry name" value="Phage_Mu_Gam"/>
    <property type="match status" value="1"/>
</dbReference>
<accession>A0A9Q4HCB6</accession>